<keyword evidence="7" id="KW-1185">Reference proteome</keyword>
<protein>
    <submittedName>
        <fullName evidence="6">TetR family transcriptional regulator</fullName>
    </submittedName>
</protein>
<dbReference type="SUPFAM" id="SSF48498">
    <property type="entry name" value="Tetracyclin repressor-like, C-terminal domain"/>
    <property type="match status" value="1"/>
</dbReference>
<dbReference type="EMBL" id="CAIJDO010000134">
    <property type="protein sequence ID" value="CAD0004715.1"/>
    <property type="molecule type" value="Genomic_DNA"/>
</dbReference>
<dbReference type="PROSITE" id="PS50977">
    <property type="entry name" value="HTH_TETR_2"/>
    <property type="match status" value="1"/>
</dbReference>
<dbReference type="GO" id="GO:0003677">
    <property type="term" value="F:DNA binding"/>
    <property type="evidence" value="ECO:0007669"/>
    <property type="project" value="UniProtKB-UniRule"/>
</dbReference>
<comment type="caution">
    <text evidence="6">The sequence shown here is derived from an EMBL/GenBank/DDBJ whole genome shotgun (WGS) entry which is preliminary data.</text>
</comment>
<evidence type="ECO:0000313" key="7">
    <source>
        <dbReference type="Proteomes" id="UP000556700"/>
    </source>
</evidence>
<dbReference type="Pfam" id="PF16925">
    <property type="entry name" value="TetR_C_13"/>
    <property type="match status" value="1"/>
</dbReference>
<dbReference type="PRINTS" id="PR00455">
    <property type="entry name" value="HTHTETR"/>
</dbReference>
<dbReference type="Pfam" id="PF00440">
    <property type="entry name" value="TetR_N"/>
    <property type="match status" value="1"/>
</dbReference>
<keyword evidence="1" id="KW-0805">Transcription regulation</keyword>
<keyword evidence="2 4" id="KW-0238">DNA-binding</keyword>
<evidence type="ECO:0000256" key="3">
    <source>
        <dbReference type="ARBA" id="ARBA00023163"/>
    </source>
</evidence>
<dbReference type="InterPro" id="IPR001647">
    <property type="entry name" value="HTH_TetR"/>
</dbReference>
<dbReference type="InterPro" id="IPR009057">
    <property type="entry name" value="Homeodomain-like_sf"/>
</dbReference>
<keyword evidence="3" id="KW-0804">Transcription</keyword>
<feature type="domain" description="HTH tetR-type" evidence="5">
    <location>
        <begin position="5"/>
        <end position="65"/>
    </location>
</feature>
<proteinExistence type="predicted"/>
<dbReference type="RefSeq" id="WP_031456429.1">
    <property type="nucleotide sequence ID" value="NZ_CAIJDO010000134.1"/>
</dbReference>
<evidence type="ECO:0000256" key="2">
    <source>
        <dbReference type="ARBA" id="ARBA00023125"/>
    </source>
</evidence>
<dbReference type="PANTHER" id="PTHR47506">
    <property type="entry name" value="TRANSCRIPTIONAL REGULATORY PROTEIN"/>
    <property type="match status" value="1"/>
</dbReference>
<dbReference type="Gene3D" id="1.10.357.10">
    <property type="entry name" value="Tetracycline Repressor, domain 2"/>
    <property type="match status" value="1"/>
</dbReference>
<sequence length="194" mass="21857">MGKAEQTRQFIIEKSAPIFNKLGYAGTSLTDLIQATGLTKGSIYGNFENKDEVALEAFRYNVRKMSHRFKSEMDEKNSYRQKLLVYADIYDCFYSDGFIEGGCPILNTSIEADDTNPVLKLHVKKAFLNWKNTIAGLIEEGQKRGEFKAVHNAEETAFIILAIIEGAVMIAKLMDDDRHTKSVTGHLRILINSL</sequence>
<evidence type="ECO:0000259" key="5">
    <source>
        <dbReference type="PROSITE" id="PS50977"/>
    </source>
</evidence>
<dbReference type="PANTHER" id="PTHR47506:SF3">
    <property type="entry name" value="HTH-TYPE TRANSCRIPTIONAL REGULATOR LMRA"/>
    <property type="match status" value="1"/>
</dbReference>
<dbReference type="AlphaFoldDB" id="A0A6V6YZ66"/>
<feature type="DNA-binding region" description="H-T-H motif" evidence="4">
    <location>
        <begin position="28"/>
        <end position="47"/>
    </location>
</feature>
<evidence type="ECO:0000256" key="4">
    <source>
        <dbReference type="PROSITE-ProRule" id="PRU00335"/>
    </source>
</evidence>
<dbReference type="InterPro" id="IPR036271">
    <property type="entry name" value="Tet_transcr_reg_TetR-rel_C_sf"/>
</dbReference>
<dbReference type="InterPro" id="IPR011075">
    <property type="entry name" value="TetR_C"/>
</dbReference>
<organism evidence="6 7">
    <name type="scientific">Flavobacterium chungangense</name>
    <dbReference type="NCBI Taxonomy" id="554283"/>
    <lineage>
        <taxon>Bacteria</taxon>
        <taxon>Pseudomonadati</taxon>
        <taxon>Bacteroidota</taxon>
        <taxon>Flavobacteriia</taxon>
        <taxon>Flavobacteriales</taxon>
        <taxon>Flavobacteriaceae</taxon>
        <taxon>Flavobacterium</taxon>
    </lineage>
</organism>
<name>A0A6V6YZ66_9FLAO</name>
<gene>
    <name evidence="6" type="ORF">FLACHUCJ7_01970</name>
</gene>
<dbReference type="SUPFAM" id="SSF46689">
    <property type="entry name" value="Homeodomain-like"/>
    <property type="match status" value="1"/>
</dbReference>
<evidence type="ECO:0000256" key="1">
    <source>
        <dbReference type="ARBA" id="ARBA00023015"/>
    </source>
</evidence>
<reference evidence="6 7" key="1">
    <citation type="submission" date="2020-06" db="EMBL/GenBank/DDBJ databases">
        <authorList>
            <person name="Criscuolo A."/>
        </authorList>
    </citation>
    <scope>NUCLEOTIDE SEQUENCE [LARGE SCALE GENOMIC DNA]</scope>
    <source>
        <strain evidence="7">CIP 110025</strain>
    </source>
</reference>
<accession>A0A6V6YZ66</accession>
<dbReference type="Proteomes" id="UP000556700">
    <property type="component" value="Unassembled WGS sequence"/>
</dbReference>
<evidence type="ECO:0000313" key="6">
    <source>
        <dbReference type="EMBL" id="CAD0004715.1"/>
    </source>
</evidence>